<evidence type="ECO:0000256" key="3">
    <source>
        <dbReference type="ARBA" id="ARBA00022827"/>
    </source>
</evidence>
<dbReference type="EMBL" id="ML986487">
    <property type="protein sequence ID" value="KAF2278739.1"/>
    <property type="molecule type" value="Genomic_DNA"/>
</dbReference>
<keyword evidence="2" id="KW-0285">Flavoprotein</keyword>
<dbReference type="PRINTS" id="PR00420">
    <property type="entry name" value="RNGMNOXGNASE"/>
</dbReference>
<gene>
    <name evidence="8" type="ORF">EI97DRAFT_363392</name>
</gene>
<name>A0A6A6JUM5_WESOR</name>
<evidence type="ECO:0000256" key="2">
    <source>
        <dbReference type="ARBA" id="ARBA00022630"/>
    </source>
</evidence>
<keyword evidence="9" id="KW-1185">Reference proteome</keyword>
<dbReference type="AlphaFoldDB" id="A0A6A6JUM5"/>
<dbReference type="RefSeq" id="XP_033656278.1">
    <property type="nucleotide sequence ID" value="XM_033794985.1"/>
</dbReference>
<evidence type="ECO:0000313" key="8">
    <source>
        <dbReference type="EMBL" id="KAF2278739.1"/>
    </source>
</evidence>
<dbReference type="Pfam" id="PF01494">
    <property type="entry name" value="FAD_binding_3"/>
    <property type="match status" value="1"/>
</dbReference>
<evidence type="ECO:0000256" key="6">
    <source>
        <dbReference type="SAM" id="MobiDB-lite"/>
    </source>
</evidence>
<proteinExistence type="inferred from homology"/>
<accession>A0A6A6JUM5</accession>
<organism evidence="8 9">
    <name type="scientific">Westerdykella ornata</name>
    <dbReference type="NCBI Taxonomy" id="318751"/>
    <lineage>
        <taxon>Eukaryota</taxon>
        <taxon>Fungi</taxon>
        <taxon>Dikarya</taxon>
        <taxon>Ascomycota</taxon>
        <taxon>Pezizomycotina</taxon>
        <taxon>Dothideomycetes</taxon>
        <taxon>Pleosporomycetidae</taxon>
        <taxon>Pleosporales</taxon>
        <taxon>Sporormiaceae</taxon>
        <taxon>Westerdykella</taxon>
    </lineage>
</organism>
<keyword evidence="5" id="KW-0503">Monooxygenase</keyword>
<evidence type="ECO:0000256" key="4">
    <source>
        <dbReference type="ARBA" id="ARBA00023002"/>
    </source>
</evidence>
<dbReference type="PANTHER" id="PTHR13789:SF309">
    <property type="entry name" value="PUTATIVE (AFU_ORTHOLOGUE AFUA_6G14510)-RELATED"/>
    <property type="match status" value="1"/>
</dbReference>
<sequence>HFLQDKHILIAGAGISGLAFTLSLHKLWPSVSTSTPVPRITLIERDPSAIPPNREGYSLSLRSDAPTAGIQTLQKMGLLDRLLEVAIVGLGAEHAGAEEGGGGGEGGFVVWNRDWNPVLKMRSATPPGLPVAGMRIARGQLRRELVSAAELLPGVEIRWGESVMGVSSAPSPSSASQDRGRGSIEVQTSKGTLTADLLIAADGSSSKVRGLLRPSDGLQFAGPACIIGTAELKHAPAGRADEFGTVISGKGAALFIAPVDKKEMVWCLSWRVGEPVAARRQPLSEEERGELVEEARRIGVPALGERFERILEGTDGKVLSRFSARDKQAFAHEDGYGKVVFIGDANHAVSPFAGNGANLALMDGWDLAESMVLSGDLAEALKRYDGLAVGRAKRVVSISHLSIRIMHATGW</sequence>
<reference evidence="8" key="1">
    <citation type="journal article" date="2020" name="Stud. Mycol.">
        <title>101 Dothideomycetes genomes: a test case for predicting lifestyles and emergence of pathogens.</title>
        <authorList>
            <person name="Haridas S."/>
            <person name="Albert R."/>
            <person name="Binder M."/>
            <person name="Bloem J."/>
            <person name="Labutti K."/>
            <person name="Salamov A."/>
            <person name="Andreopoulos B."/>
            <person name="Baker S."/>
            <person name="Barry K."/>
            <person name="Bills G."/>
            <person name="Bluhm B."/>
            <person name="Cannon C."/>
            <person name="Castanera R."/>
            <person name="Culley D."/>
            <person name="Daum C."/>
            <person name="Ezra D."/>
            <person name="Gonzalez J."/>
            <person name="Henrissat B."/>
            <person name="Kuo A."/>
            <person name="Liang C."/>
            <person name="Lipzen A."/>
            <person name="Lutzoni F."/>
            <person name="Magnuson J."/>
            <person name="Mondo S."/>
            <person name="Nolan M."/>
            <person name="Ohm R."/>
            <person name="Pangilinan J."/>
            <person name="Park H.-J."/>
            <person name="Ramirez L."/>
            <person name="Alfaro M."/>
            <person name="Sun H."/>
            <person name="Tritt A."/>
            <person name="Yoshinaga Y."/>
            <person name="Zwiers L.-H."/>
            <person name="Turgeon B."/>
            <person name="Goodwin S."/>
            <person name="Spatafora J."/>
            <person name="Crous P."/>
            <person name="Grigoriev I."/>
        </authorList>
    </citation>
    <scope>NUCLEOTIDE SEQUENCE</scope>
    <source>
        <strain evidence="8">CBS 379.55</strain>
    </source>
</reference>
<protein>
    <submittedName>
        <fullName evidence="8">FAD/NAD(P)-binding domain-containing protein</fullName>
    </submittedName>
</protein>
<dbReference type="SUPFAM" id="SSF51905">
    <property type="entry name" value="FAD/NAD(P)-binding domain"/>
    <property type="match status" value="1"/>
</dbReference>
<feature type="compositionally biased region" description="Low complexity" evidence="6">
    <location>
        <begin position="167"/>
        <end position="176"/>
    </location>
</feature>
<dbReference type="OrthoDB" id="655030at2759"/>
<dbReference type="GO" id="GO:0071949">
    <property type="term" value="F:FAD binding"/>
    <property type="evidence" value="ECO:0007669"/>
    <property type="project" value="InterPro"/>
</dbReference>
<evidence type="ECO:0000256" key="1">
    <source>
        <dbReference type="ARBA" id="ARBA00007992"/>
    </source>
</evidence>
<feature type="non-terminal residue" evidence="8">
    <location>
        <position position="1"/>
    </location>
</feature>
<keyword evidence="4" id="KW-0560">Oxidoreductase</keyword>
<dbReference type="InterPro" id="IPR036188">
    <property type="entry name" value="FAD/NAD-bd_sf"/>
</dbReference>
<comment type="similarity">
    <text evidence="1">Belongs to the paxM FAD-dependent monooxygenase family.</text>
</comment>
<feature type="domain" description="FAD-binding" evidence="7">
    <location>
        <begin position="8"/>
        <end position="395"/>
    </location>
</feature>
<dbReference type="InterPro" id="IPR050493">
    <property type="entry name" value="FAD-dep_Monooxygenase_BioMet"/>
</dbReference>
<evidence type="ECO:0000256" key="5">
    <source>
        <dbReference type="ARBA" id="ARBA00023033"/>
    </source>
</evidence>
<dbReference type="GeneID" id="54548160"/>
<dbReference type="Proteomes" id="UP000800097">
    <property type="component" value="Unassembled WGS sequence"/>
</dbReference>
<dbReference type="PANTHER" id="PTHR13789">
    <property type="entry name" value="MONOOXYGENASE"/>
    <property type="match status" value="1"/>
</dbReference>
<dbReference type="Gene3D" id="3.50.50.60">
    <property type="entry name" value="FAD/NAD(P)-binding domain"/>
    <property type="match status" value="1"/>
</dbReference>
<evidence type="ECO:0000313" key="9">
    <source>
        <dbReference type="Proteomes" id="UP000800097"/>
    </source>
</evidence>
<feature type="non-terminal residue" evidence="8">
    <location>
        <position position="411"/>
    </location>
</feature>
<evidence type="ECO:0000259" key="7">
    <source>
        <dbReference type="Pfam" id="PF01494"/>
    </source>
</evidence>
<keyword evidence="3" id="KW-0274">FAD</keyword>
<dbReference type="InterPro" id="IPR002938">
    <property type="entry name" value="FAD-bd"/>
</dbReference>
<dbReference type="GO" id="GO:0004497">
    <property type="term" value="F:monooxygenase activity"/>
    <property type="evidence" value="ECO:0007669"/>
    <property type="project" value="UniProtKB-KW"/>
</dbReference>
<feature type="region of interest" description="Disordered" evidence="6">
    <location>
        <begin position="165"/>
        <end position="184"/>
    </location>
</feature>